<dbReference type="UniPathway" id="UPA00053">
    <property type="reaction ID" value="UER00088"/>
</dbReference>
<dbReference type="EMBL" id="AYZE01000005">
    <property type="protein sequence ID" value="KRM92621.1"/>
    <property type="molecule type" value="Genomic_DNA"/>
</dbReference>
<dbReference type="Gene3D" id="3.40.50.300">
    <property type="entry name" value="P-loop containing nucleotide triphosphate hydrolases"/>
    <property type="match status" value="1"/>
</dbReference>
<name>A0A0R2CLW7_9LACO</name>
<keyword evidence="7" id="KW-0963">Cytoplasm</keyword>
<feature type="binding site" evidence="7">
    <location>
        <position position="32"/>
    </location>
    <ligand>
        <name>substrate</name>
    </ligand>
</feature>
<dbReference type="EC" id="2.7.1.71" evidence="7"/>
<dbReference type="GO" id="GO:0004765">
    <property type="term" value="F:shikimate kinase activity"/>
    <property type="evidence" value="ECO:0007669"/>
    <property type="project" value="UniProtKB-UniRule"/>
</dbReference>
<evidence type="ECO:0000256" key="7">
    <source>
        <dbReference type="HAMAP-Rule" id="MF_00109"/>
    </source>
</evidence>
<evidence type="ECO:0000313" key="9">
    <source>
        <dbReference type="Proteomes" id="UP000051131"/>
    </source>
</evidence>
<keyword evidence="2 7" id="KW-0808">Transferase</keyword>
<evidence type="ECO:0000313" key="8">
    <source>
        <dbReference type="EMBL" id="KRM92621.1"/>
    </source>
</evidence>
<comment type="subunit">
    <text evidence="7">Monomer.</text>
</comment>
<feature type="binding site" evidence="7">
    <location>
        <position position="151"/>
    </location>
    <ligand>
        <name>ATP</name>
        <dbReference type="ChEBI" id="CHEBI:30616"/>
    </ligand>
</feature>
<dbReference type="GO" id="GO:0009073">
    <property type="term" value="P:aromatic amino acid family biosynthetic process"/>
    <property type="evidence" value="ECO:0007669"/>
    <property type="project" value="UniProtKB-KW"/>
</dbReference>
<evidence type="ECO:0000256" key="3">
    <source>
        <dbReference type="ARBA" id="ARBA00022741"/>
    </source>
</evidence>
<feature type="binding site" evidence="7">
    <location>
        <position position="116"/>
    </location>
    <ligand>
        <name>ATP</name>
        <dbReference type="ChEBI" id="CHEBI:30616"/>
    </ligand>
</feature>
<evidence type="ECO:0000256" key="4">
    <source>
        <dbReference type="ARBA" id="ARBA00022777"/>
    </source>
</evidence>
<dbReference type="InterPro" id="IPR000623">
    <property type="entry name" value="Shikimate_kinase/TSH1"/>
</dbReference>
<accession>A0A0R2CLW7</accession>
<comment type="similarity">
    <text evidence="7">Belongs to the shikimate kinase family.</text>
</comment>
<dbReference type="HAMAP" id="MF_00109">
    <property type="entry name" value="Shikimate_kinase"/>
    <property type="match status" value="1"/>
</dbReference>
<dbReference type="OrthoDB" id="9800332at2"/>
<dbReference type="GO" id="GO:0005829">
    <property type="term" value="C:cytosol"/>
    <property type="evidence" value="ECO:0007669"/>
    <property type="project" value="TreeGrafter"/>
</dbReference>
<dbReference type="InterPro" id="IPR031322">
    <property type="entry name" value="Shikimate/glucono_kinase"/>
</dbReference>
<comment type="caution">
    <text evidence="8">The sequence shown here is derived from an EMBL/GenBank/DDBJ whole genome shotgun (WGS) entry which is preliminary data.</text>
</comment>
<dbReference type="GO" id="GO:0008652">
    <property type="term" value="P:amino acid biosynthetic process"/>
    <property type="evidence" value="ECO:0007669"/>
    <property type="project" value="UniProtKB-KW"/>
</dbReference>
<keyword evidence="1 7" id="KW-0028">Amino-acid biosynthesis</keyword>
<keyword evidence="9" id="KW-1185">Reference proteome</keyword>
<evidence type="ECO:0000256" key="2">
    <source>
        <dbReference type="ARBA" id="ARBA00022679"/>
    </source>
</evidence>
<feature type="binding site" evidence="7">
    <location>
        <position position="56"/>
    </location>
    <ligand>
        <name>substrate</name>
    </ligand>
</feature>
<comment type="pathway">
    <text evidence="7">Metabolic intermediate biosynthesis; chorismate biosynthesis; chorismate from D-erythrose 4-phosphate and phosphoenolpyruvate: step 5/7.</text>
</comment>
<comment type="cofactor">
    <cofactor evidence="7">
        <name>Mg(2+)</name>
        <dbReference type="ChEBI" id="CHEBI:18420"/>
    </cofactor>
    <text evidence="7">Binds 1 Mg(2+) ion per subunit.</text>
</comment>
<keyword evidence="6 7" id="KW-0057">Aromatic amino acid biosynthesis</keyword>
<feature type="binding site" evidence="7">
    <location>
        <position position="14"/>
    </location>
    <ligand>
        <name>Mg(2+)</name>
        <dbReference type="ChEBI" id="CHEBI:18420"/>
    </ligand>
</feature>
<comment type="subcellular location">
    <subcellularLocation>
        <location evidence="7">Cytoplasm</location>
    </subcellularLocation>
</comment>
<dbReference type="GO" id="GO:0005524">
    <property type="term" value="F:ATP binding"/>
    <property type="evidence" value="ECO:0007669"/>
    <property type="project" value="UniProtKB-UniRule"/>
</dbReference>
<protein>
    <recommendedName>
        <fullName evidence="7">Shikimate kinase</fullName>
        <shortName evidence="7">SK</shortName>
        <ecNumber evidence="7">2.7.1.71</ecNumber>
    </recommendedName>
</protein>
<comment type="function">
    <text evidence="7">Catalyzes the specific phosphorylation of the 3-hydroxyl group of shikimic acid using ATP as a cosubstrate.</text>
</comment>
<evidence type="ECO:0000256" key="5">
    <source>
        <dbReference type="ARBA" id="ARBA00022840"/>
    </source>
</evidence>
<proteinExistence type="inferred from homology"/>
<dbReference type="SUPFAM" id="SSF52540">
    <property type="entry name" value="P-loop containing nucleoside triphosphate hydrolases"/>
    <property type="match status" value="1"/>
</dbReference>
<keyword evidence="5 7" id="KW-0067">ATP-binding</keyword>
<dbReference type="RefSeq" id="WP_057828224.1">
    <property type="nucleotide sequence ID" value="NZ_AYZE01000005.1"/>
</dbReference>
<evidence type="ECO:0000256" key="6">
    <source>
        <dbReference type="ARBA" id="ARBA00023141"/>
    </source>
</evidence>
<sequence length="164" mass="18561">MKAILIGFMGSGKTTVGKLLAAHLTLPHVDLDKKIVEYTGKEIKEIFSQYGEKKFRELEQKTLVEQLDKKGVLSTGGGTPISEQNLKILQAVKTPVILLETSLNTVLKRVAQSQDRPIINQLSRNELLELYNQRAPFYQRCADLRVTTDNRSPLEIVEWIKNNL</sequence>
<feature type="binding site" evidence="7">
    <location>
        <begin position="10"/>
        <end position="15"/>
    </location>
    <ligand>
        <name>ATP</name>
        <dbReference type="ChEBI" id="CHEBI:30616"/>
    </ligand>
</feature>
<evidence type="ECO:0000256" key="1">
    <source>
        <dbReference type="ARBA" id="ARBA00022605"/>
    </source>
</evidence>
<reference evidence="8 9" key="1">
    <citation type="journal article" date="2015" name="Genome Announc.">
        <title>Expanding the biotechnology potential of lactobacilli through comparative genomics of 213 strains and associated genera.</title>
        <authorList>
            <person name="Sun Z."/>
            <person name="Harris H.M."/>
            <person name="McCann A."/>
            <person name="Guo C."/>
            <person name="Argimon S."/>
            <person name="Zhang W."/>
            <person name="Yang X."/>
            <person name="Jeffery I.B."/>
            <person name="Cooney J.C."/>
            <person name="Kagawa T.F."/>
            <person name="Liu W."/>
            <person name="Song Y."/>
            <person name="Salvetti E."/>
            <person name="Wrobel A."/>
            <person name="Rasinkangas P."/>
            <person name="Parkhill J."/>
            <person name="Rea M.C."/>
            <person name="O'Sullivan O."/>
            <person name="Ritari J."/>
            <person name="Douillard F.P."/>
            <person name="Paul Ross R."/>
            <person name="Yang R."/>
            <person name="Briner A.E."/>
            <person name="Felis G.E."/>
            <person name="de Vos W.M."/>
            <person name="Barrangou R."/>
            <person name="Klaenhammer T.R."/>
            <person name="Caufield P.W."/>
            <person name="Cui Y."/>
            <person name="Zhang H."/>
            <person name="O'Toole P.W."/>
        </authorList>
    </citation>
    <scope>NUCLEOTIDE SEQUENCE [LARGE SCALE GENOMIC DNA]</scope>
    <source>
        <strain evidence="8 9">DSM 21116</strain>
    </source>
</reference>
<dbReference type="Pfam" id="PF01202">
    <property type="entry name" value="SKI"/>
    <property type="match status" value="1"/>
</dbReference>
<dbReference type="PANTHER" id="PTHR21087">
    <property type="entry name" value="SHIKIMATE KINASE"/>
    <property type="match status" value="1"/>
</dbReference>
<organism evidence="8 9">
    <name type="scientific">Liquorilactobacillus cacaonum DSM 21116</name>
    <dbReference type="NCBI Taxonomy" id="1423729"/>
    <lineage>
        <taxon>Bacteria</taxon>
        <taxon>Bacillati</taxon>
        <taxon>Bacillota</taxon>
        <taxon>Bacilli</taxon>
        <taxon>Lactobacillales</taxon>
        <taxon>Lactobacillaceae</taxon>
        <taxon>Liquorilactobacillus</taxon>
    </lineage>
</organism>
<keyword evidence="4 7" id="KW-0418">Kinase</keyword>
<dbReference type="Proteomes" id="UP000051131">
    <property type="component" value="Unassembled WGS sequence"/>
</dbReference>
<gene>
    <name evidence="7" type="primary">aroK</name>
    <name evidence="8" type="ORF">FC80_GL001558</name>
</gene>
<feature type="binding site" evidence="7">
    <location>
        <position position="77"/>
    </location>
    <ligand>
        <name>substrate</name>
    </ligand>
</feature>
<dbReference type="GO" id="GO:0000287">
    <property type="term" value="F:magnesium ion binding"/>
    <property type="evidence" value="ECO:0007669"/>
    <property type="project" value="UniProtKB-UniRule"/>
</dbReference>
<dbReference type="PATRIC" id="fig|1423729.3.peg.1581"/>
<dbReference type="AlphaFoldDB" id="A0A0R2CLW7"/>
<dbReference type="InterPro" id="IPR027417">
    <property type="entry name" value="P-loop_NTPase"/>
</dbReference>
<comment type="catalytic activity">
    <reaction evidence="7">
        <text>shikimate + ATP = 3-phosphoshikimate + ADP + H(+)</text>
        <dbReference type="Rhea" id="RHEA:13121"/>
        <dbReference type="ChEBI" id="CHEBI:15378"/>
        <dbReference type="ChEBI" id="CHEBI:30616"/>
        <dbReference type="ChEBI" id="CHEBI:36208"/>
        <dbReference type="ChEBI" id="CHEBI:145989"/>
        <dbReference type="ChEBI" id="CHEBI:456216"/>
        <dbReference type="EC" id="2.7.1.71"/>
    </reaction>
</comment>
<keyword evidence="3 7" id="KW-0547">Nucleotide-binding</keyword>
<dbReference type="PRINTS" id="PR01100">
    <property type="entry name" value="SHIKIMTKNASE"/>
</dbReference>
<feature type="binding site" evidence="7">
    <location>
        <position position="134"/>
    </location>
    <ligand>
        <name>substrate</name>
    </ligand>
</feature>
<dbReference type="GO" id="GO:0009423">
    <property type="term" value="P:chorismate biosynthetic process"/>
    <property type="evidence" value="ECO:0007669"/>
    <property type="project" value="UniProtKB-UniRule"/>
</dbReference>
<dbReference type="STRING" id="1423729.FC80_GL001558"/>
<keyword evidence="7" id="KW-0460">Magnesium</keyword>
<keyword evidence="7" id="KW-0479">Metal-binding</keyword>
<dbReference type="CDD" id="cd00464">
    <property type="entry name" value="SK"/>
    <property type="match status" value="1"/>
</dbReference>
<dbReference type="PANTHER" id="PTHR21087:SF16">
    <property type="entry name" value="SHIKIMATE KINASE 1, CHLOROPLASTIC"/>
    <property type="match status" value="1"/>
</dbReference>